<protein>
    <submittedName>
        <fullName evidence="5">HTH-type transcriptional regulator LrpB</fullName>
    </submittedName>
</protein>
<dbReference type="GO" id="GO:0043200">
    <property type="term" value="P:response to amino acid"/>
    <property type="evidence" value="ECO:0007669"/>
    <property type="project" value="TreeGrafter"/>
</dbReference>
<reference evidence="5 6" key="1">
    <citation type="submission" date="2014-12" db="EMBL/GenBank/DDBJ databases">
        <title>Draft genome sequences of 10 type strains of Lactococcus.</title>
        <authorList>
            <person name="Sun Z."/>
            <person name="Zhong Z."/>
            <person name="Liu W."/>
            <person name="Zhang W."/>
            <person name="Zhang H."/>
        </authorList>
    </citation>
    <scope>NUCLEOTIDE SEQUENCE [LARGE SCALE GENOMIC DNA]</scope>
    <source>
        <strain evidence="5 6">DSM 20686</strain>
    </source>
</reference>
<evidence type="ECO:0000259" key="4">
    <source>
        <dbReference type="PROSITE" id="PS50956"/>
    </source>
</evidence>
<keyword evidence="3" id="KW-0804">Transcription</keyword>
<dbReference type="InterPro" id="IPR011008">
    <property type="entry name" value="Dimeric_a/b-barrel"/>
</dbReference>
<evidence type="ECO:0000256" key="3">
    <source>
        <dbReference type="ARBA" id="ARBA00023163"/>
    </source>
</evidence>
<organism evidence="5 6">
    <name type="scientific">Pseudolactococcus plantarum</name>
    <dbReference type="NCBI Taxonomy" id="1365"/>
    <lineage>
        <taxon>Bacteria</taxon>
        <taxon>Bacillati</taxon>
        <taxon>Bacillota</taxon>
        <taxon>Bacilli</taxon>
        <taxon>Lactobacillales</taxon>
        <taxon>Streptococcaceae</taxon>
        <taxon>Pseudolactococcus</taxon>
    </lineage>
</organism>
<keyword evidence="1" id="KW-0805">Transcription regulation</keyword>
<dbReference type="PANTHER" id="PTHR30154:SF55">
    <property type="entry name" value="HTH-TYPE TRANSCRIPTIONAL REGULATOR LRPB"/>
    <property type="match status" value="1"/>
</dbReference>
<dbReference type="PROSITE" id="PS50956">
    <property type="entry name" value="HTH_ASNC_2"/>
    <property type="match status" value="1"/>
</dbReference>
<feature type="domain" description="HTH asnC-type" evidence="4">
    <location>
        <begin position="1"/>
        <end position="52"/>
    </location>
</feature>
<evidence type="ECO:0000313" key="5">
    <source>
        <dbReference type="EMBL" id="PCS06867.1"/>
    </source>
</evidence>
<dbReference type="SMART" id="SM00344">
    <property type="entry name" value="HTH_ASNC"/>
    <property type="match status" value="1"/>
</dbReference>
<dbReference type="EMBL" id="JXJX01000006">
    <property type="protein sequence ID" value="PCS06867.1"/>
    <property type="molecule type" value="Genomic_DNA"/>
</dbReference>
<dbReference type="AlphaFoldDB" id="A0A2A5S034"/>
<keyword evidence="6" id="KW-1185">Reference proteome</keyword>
<dbReference type="Gene3D" id="3.30.70.920">
    <property type="match status" value="1"/>
</dbReference>
<dbReference type="PRINTS" id="PR00033">
    <property type="entry name" value="HTHASNC"/>
</dbReference>
<proteinExistence type="predicted"/>
<dbReference type="Pfam" id="PF13412">
    <property type="entry name" value="HTH_24"/>
    <property type="match status" value="1"/>
</dbReference>
<dbReference type="InterPro" id="IPR019888">
    <property type="entry name" value="Tscrpt_reg_AsnC-like"/>
</dbReference>
<dbReference type="GO" id="GO:0043565">
    <property type="term" value="F:sequence-specific DNA binding"/>
    <property type="evidence" value="ECO:0007669"/>
    <property type="project" value="InterPro"/>
</dbReference>
<evidence type="ECO:0000313" key="6">
    <source>
        <dbReference type="Proteomes" id="UP000242246"/>
    </source>
</evidence>
<dbReference type="STRING" id="1348632.GCA_001591745_00710"/>
<dbReference type="Proteomes" id="UP000242246">
    <property type="component" value="Unassembled WGS sequence"/>
</dbReference>
<dbReference type="InterPro" id="IPR000485">
    <property type="entry name" value="AsnC-type_HTH_dom"/>
</dbReference>
<sequence>MDTVDQQIIDFLKKDSQLTHKKIGEMIHMTGQAVGSRINKLIDSGYIKHYTICITHDHQQFIRIFMDNNDYSHFESTVNTFTEIEHFYKVSGQACYMIVSHFSTDTLKQFIATISKWGRYTIETVMADKKTPNDDVFCNI</sequence>
<keyword evidence="2" id="KW-0238">DNA-binding</keyword>
<dbReference type="OrthoDB" id="34294at2"/>
<dbReference type="SUPFAM" id="SSF54909">
    <property type="entry name" value="Dimeric alpha+beta barrel"/>
    <property type="match status" value="1"/>
</dbReference>
<comment type="caution">
    <text evidence="5">The sequence shown here is derived from an EMBL/GenBank/DDBJ whole genome shotgun (WGS) entry which is preliminary data.</text>
</comment>
<evidence type="ECO:0000256" key="1">
    <source>
        <dbReference type="ARBA" id="ARBA00023015"/>
    </source>
</evidence>
<accession>A0A2A5S034</accession>
<dbReference type="RefSeq" id="WP_068161612.1">
    <property type="nucleotide sequence ID" value="NZ_JXJX01000006.1"/>
</dbReference>
<dbReference type="InterPro" id="IPR036390">
    <property type="entry name" value="WH_DNA-bd_sf"/>
</dbReference>
<dbReference type="InterPro" id="IPR036388">
    <property type="entry name" value="WH-like_DNA-bd_sf"/>
</dbReference>
<name>A0A2A5S034_9LACT</name>
<dbReference type="GO" id="GO:0005829">
    <property type="term" value="C:cytosol"/>
    <property type="evidence" value="ECO:0007669"/>
    <property type="project" value="TreeGrafter"/>
</dbReference>
<dbReference type="PANTHER" id="PTHR30154">
    <property type="entry name" value="LEUCINE-RESPONSIVE REGULATORY PROTEIN"/>
    <property type="match status" value="1"/>
</dbReference>
<gene>
    <name evidence="5" type="ORF">RU87_GL001327</name>
</gene>
<dbReference type="SUPFAM" id="SSF46785">
    <property type="entry name" value="Winged helix' DNA-binding domain"/>
    <property type="match status" value="1"/>
</dbReference>
<dbReference type="Gene3D" id="1.10.10.10">
    <property type="entry name" value="Winged helix-like DNA-binding domain superfamily/Winged helix DNA-binding domain"/>
    <property type="match status" value="1"/>
</dbReference>
<evidence type="ECO:0000256" key="2">
    <source>
        <dbReference type="ARBA" id="ARBA00023125"/>
    </source>
</evidence>